<evidence type="ECO:0000256" key="2">
    <source>
        <dbReference type="SAM" id="Phobius"/>
    </source>
</evidence>
<dbReference type="Proteomes" id="UP000037035">
    <property type="component" value="Unassembled WGS sequence"/>
</dbReference>
<name>A0A0L6U7R9_9BASI</name>
<evidence type="ECO:0000313" key="4">
    <source>
        <dbReference type="Proteomes" id="UP000037035"/>
    </source>
</evidence>
<protein>
    <submittedName>
        <fullName evidence="3">Uncharacterized protein</fullName>
    </submittedName>
</protein>
<dbReference type="AlphaFoldDB" id="A0A0L6U7R9"/>
<dbReference type="VEuPathDB" id="FungiDB:VP01_8g8"/>
<evidence type="ECO:0000256" key="1">
    <source>
        <dbReference type="SAM" id="MobiDB-lite"/>
    </source>
</evidence>
<feature type="transmembrane region" description="Helical" evidence="2">
    <location>
        <begin position="268"/>
        <end position="287"/>
    </location>
</feature>
<feature type="region of interest" description="Disordered" evidence="1">
    <location>
        <begin position="23"/>
        <end position="52"/>
    </location>
</feature>
<comment type="caution">
    <text evidence="3">The sequence shown here is derived from an EMBL/GenBank/DDBJ whole genome shotgun (WGS) entry which is preliminary data.</text>
</comment>
<proteinExistence type="predicted"/>
<keyword evidence="2" id="KW-0812">Transmembrane</keyword>
<dbReference type="EMBL" id="LAVV01014605">
    <property type="protein sequence ID" value="KNZ44588.1"/>
    <property type="molecule type" value="Genomic_DNA"/>
</dbReference>
<keyword evidence="4" id="KW-1185">Reference proteome</keyword>
<sequence>MMLYSITIMLLGIKPNMMLRSKINDGEEKGSSGMNRRRMNSNKNKNQPQLKSNSLKCSDLSFHFNAPGLASFFPSSSPFDGLGKMVHPPSSMPQYAGSSGRGEDRLTPGNGEVEHWLILQLHKKVICGSHPHPVIDSTRFVAVHPDLCSCTFMLVKEALHHVEIGSSLNIIVNFLSDSHVGFLATLHCMSTHFESTVSIGLNVKYICNVFLKHCRNLLNQMRGASGGDWIFLGDWTGFFLLLLLFFILQFGLFGLNIFKARWSPRFKLFFFFLVSLPLHSWSSPVSFAKLFQFHFSLKIVFIISIIVWCNGVEIPVYSRLKIESFSTNENFHSSEQNHSDHHRTQRTLTTTVPLFLKAAIINMFLRFFFESFLECISFFQLYLKQNVHTAVNHLPPFFPECSYYPSTTPASPFPELLSGIIWPSHKLKTVTRCATSGHPGLLSNSPLLQAGTTTPPRVLHIKILHGSLEQDPLGQGSSASCHWPVPTGTQCSRTIAQP</sequence>
<accession>A0A0L6U7R9</accession>
<organism evidence="3 4">
    <name type="scientific">Puccinia sorghi</name>
    <dbReference type="NCBI Taxonomy" id="27349"/>
    <lineage>
        <taxon>Eukaryota</taxon>
        <taxon>Fungi</taxon>
        <taxon>Dikarya</taxon>
        <taxon>Basidiomycota</taxon>
        <taxon>Pucciniomycotina</taxon>
        <taxon>Pucciniomycetes</taxon>
        <taxon>Pucciniales</taxon>
        <taxon>Pucciniaceae</taxon>
        <taxon>Puccinia</taxon>
    </lineage>
</organism>
<feature type="transmembrane region" description="Helical" evidence="2">
    <location>
        <begin position="235"/>
        <end position="256"/>
    </location>
</feature>
<evidence type="ECO:0000313" key="3">
    <source>
        <dbReference type="EMBL" id="KNZ44588.1"/>
    </source>
</evidence>
<keyword evidence="2" id="KW-0472">Membrane</keyword>
<reference evidence="3 4" key="1">
    <citation type="submission" date="2015-08" db="EMBL/GenBank/DDBJ databases">
        <title>Next Generation Sequencing and Analysis of the Genome of Puccinia sorghi L Schw, the Causal Agent of Maize Common Rust.</title>
        <authorList>
            <person name="Rochi L."/>
            <person name="Burguener G."/>
            <person name="Darino M."/>
            <person name="Turjanski A."/>
            <person name="Kreff E."/>
            <person name="Dieguez M.J."/>
            <person name="Sacco F."/>
        </authorList>
    </citation>
    <scope>NUCLEOTIDE SEQUENCE [LARGE SCALE GENOMIC DNA]</scope>
    <source>
        <strain evidence="3 4">RO10H11247</strain>
    </source>
</reference>
<feature type="transmembrane region" description="Helical" evidence="2">
    <location>
        <begin position="293"/>
        <end position="312"/>
    </location>
</feature>
<keyword evidence="2" id="KW-1133">Transmembrane helix</keyword>
<gene>
    <name evidence="3" type="ORF">VP01_8g8</name>
</gene>